<evidence type="ECO:0000259" key="2">
    <source>
        <dbReference type="PROSITE" id="PS50943"/>
    </source>
</evidence>
<dbReference type="EMBL" id="JABBPK010000001">
    <property type="protein sequence ID" value="NMO79572.1"/>
    <property type="molecule type" value="Genomic_DNA"/>
</dbReference>
<dbReference type="Proteomes" id="UP000588491">
    <property type="component" value="Unassembled WGS sequence"/>
</dbReference>
<evidence type="ECO:0000313" key="4">
    <source>
        <dbReference type="Proteomes" id="UP000588491"/>
    </source>
</evidence>
<gene>
    <name evidence="3" type="ORF">HHU08_21820</name>
</gene>
<evidence type="ECO:0000256" key="1">
    <source>
        <dbReference type="ARBA" id="ARBA00023125"/>
    </source>
</evidence>
<evidence type="ECO:0000313" key="3">
    <source>
        <dbReference type="EMBL" id="NMO79572.1"/>
    </source>
</evidence>
<name>A0A7Y0KBV5_9BACI</name>
<dbReference type="PANTHER" id="PTHR46797">
    <property type="entry name" value="HTH-TYPE TRANSCRIPTIONAL REGULATOR"/>
    <property type="match status" value="1"/>
</dbReference>
<keyword evidence="1" id="KW-0238">DNA-binding</keyword>
<dbReference type="SUPFAM" id="SSF47413">
    <property type="entry name" value="lambda repressor-like DNA-binding domains"/>
    <property type="match status" value="1"/>
</dbReference>
<dbReference type="GO" id="GO:0003677">
    <property type="term" value="F:DNA binding"/>
    <property type="evidence" value="ECO:0007669"/>
    <property type="project" value="UniProtKB-KW"/>
</dbReference>
<proteinExistence type="predicted"/>
<dbReference type="InterPro" id="IPR050807">
    <property type="entry name" value="TransReg_Diox_bact_type"/>
</dbReference>
<dbReference type="Gene3D" id="1.10.260.40">
    <property type="entry name" value="lambda repressor-like DNA-binding domains"/>
    <property type="match status" value="1"/>
</dbReference>
<comment type="caution">
    <text evidence="3">The sequence shown here is derived from an EMBL/GenBank/DDBJ whole genome shotgun (WGS) entry which is preliminary data.</text>
</comment>
<dbReference type="PROSITE" id="PS50943">
    <property type="entry name" value="HTH_CROC1"/>
    <property type="match status" value="1"/>
</dbReference>
<feature type="domain" description="HTH cro/C1-type" evidence="2">
    <location>
        <begin position="19"/>
        <end position="73"/>
    </location>
</feature>
<dbReference type="PANTHER" id="PTHR46797:SF1">
    <property type="entry name" value="METHYLPHOSPHONATE SYNTHASE"/>
    <property type="match status" value="1"/>
</dbReference>
<dbReference type="GO" id="GO:0005829">
    <property type="term" value="C:cytosol"/>
    <property type="evidence" value="ECO:0007669"/>
    <property type="project" value="TreeGrafter"/>
</dbReference>
<dbReference type="InterPro" id="IPR010982">
    <property type="entry name" value="Lambda_DNA-bd_dom_sf"/>
</dbReference>
<sequence>MSNELYKTQIYKSIFGRKIRNKRNIRNVSIQQLAEDSGVSVNHINNIELGKSHPSAGLFHAICNALHIDATTFFKEVMEEVELLILEEE</sequence>
<reference evidence="3 4" key="1">
    <citation type="submission" date="2020-04" db="EMBL/GenBank/DDBJ databases">
        <title>Bacillus sp. UniB3 isolated from commercial digestive syrup.</title>
        <authorList>
            <person name="Thorat V."/>
            <person name="Kirdat K."/>
            <person name="Tiwarekar B."/>
            <person name="Yadav A."/>
        </authorList>
    </citation>
    <scope>NUCLEOTIDE SEQUENCE [LARGE SCALE GENOMIC DNA]</scope>
    <source>
        <strain evidence="3 4">UniB3</strain>
    </source>
</reference>
<dbReference type="CDD" id="cd00093">
    <property type="entry name" value="HTH_XRE"/>
    <property type="match status" value="1"/>
</dbReference>
<dbReference type="InterPro" id="IPR001387">
    <property type="entry name" value="Cro/C1-type_HTH"/>
</dbReference>
<accession>A0A7Y0KBV5</accession>
<organism evidence="3 4">
    <name type="scientific">Niallia alba</name>
    <dbReference type="NCBI Taxonomy" id="2729105"/>
    <lineage>
        <taxon>Bacteria</taxon>
        <taxon>Bacillati</taxon>
        <taxon>Bacillota</taxon>
        <taxon>Bacilli</taxon>
        <taxon>Bacillales</taxon>
        <taxon>Bacillaceae</taxon>
        <taxon>Niallia</taxon>
    </lineage>
</organism>
<dbReference type="Pfam" id="PF01381">
    <property type="entry name" value="HTH_3"/>
    <property type="match status" value="1"/>
</dbReference>
<dbReference type="GO" id="GO:0003700">
    <property type="term" value="F:DNA-binding transcription factor activity"/>
    <property type="evidence" value="ECO:0007669"/>
    <property type="project" value="TreeGrafter"/>
</dbReference>
<keyword evidence="4" id="KW-1185">Reference proteome</keyword>
<dbReference type="RefSeq" id="WP_040343434.1">
    <property type="nucleotide sequence ID" value="NZ_JABBPK010000001.1"/>
</dbReference>
<dbReference type="SMART" id="SM00530">
    <property type="entry name" value="HTH_XRE"/>
    <property type="match status" value="1"/>
</dbReference>
<protein>
    <submittedName>
        <fullName evidence="3">Helix-turn-helix transcriptional regulator</fullName>
    </submittedName>
</protein>
<dbReference type="AlphaFoldDB" id="A0A7Y0KBV5"/>